<dbReference type="RefSeq" id="WP_371752315.1">
    <property type="nucleotide sequence ID" value="NZ_JAYJLD010000001.1"/>
</dbReference>
<keyword evidence="6" id="KW-0788">Thiol protease</keyword>
<dbReference type="Pfam" id="PF00877">
    <property type="entry name" value="NLPC_P60"/>
    <property type="match status" value="1"/>
</dbReference>
<evidence type="ECO:0000256" key="3">
    <source>
        <dbReference type="ARBA" id="ARBA00022729"/>
    </source>
</evidence>
<dbReference type="InterPro" id="IPR036779">
    <property type="entry name" value="LysM_dom_sf"/>
</dbReference>
<evidence type="ECO:0000256" key="4">
    <source>
        <dbReference type="ARBA" id="ARBA00022737"/>
    </source>
</evidence>
<dbReference type="EMBL" id="JAYJLD010000001">
    <property type="protein sequence ID" value="MEB3100209.1"/>
    <property type="molecule type" value="Genomic_DNA"/>
</dbReference>
<dbReference type="PANTHER" id="PTHR47053:SF1">
    <property type="entry name" value="MUREIN DD-ENDOPEPTIDASE MEPH-RELATED"/>
    <property type="match status" value="1"/>
</dbReference>
<dbReference type="InterPro" id="IPR051202">
    <property type="entry name" value="Peptidase_C40"/>
</dbReference>
<feature type="domain" description="LysM" evidence="7">
    <location>
        <begin position="293"/>
        <end position="336"/>
    </location>
</feature>
<proteinExistence type="inferred from homology"/>
<feature type="domain" description="LysM" evidence="7">
    <location>
        <begin position="187"/>
        <end position="230"/>
    </location>
</feature>
<dbReference type="InterPro" id="IPR038765">
    <property type="entry name" value="Papain-like_cys_pep_sf"/>
</dbReference>
<dbReference type="PANTHER" id="PTHR47053">
    <property type="entry name" value="MUREIN DD-ENDOPEPTIDASE MEPH-RELATED"/>
    <property type="match status" value="1"/>
</dbReference>
<dbReference type="SMART" id="SM00257">
    <property type="entry name" value="LysM"/>
    <property type="match status" value="3"/>
</dbReference>
<feature type="domain" description="LysM" evidence="7">
    <location>
        <begin position="245"/>
        <end position="288"/>
    </location>
</feature>
<dbReference type="PROSITE" id="PS51935">
    <property type="entry name" value="NLPC_P60"/>
    <property type="match status" value="1"/>
</dbReference>
<dbReference type="Gene3D" id="3.90.1720.10">
    <property type="entry name" value="endopeptidase domain like (from Nostoc punctiforme)"/>
    <property type="match status" value="1"/>
</dbReference>
<keyword evidence="5" id="KW-0378">Hydrolase</keyword>
<dbReference type="Gene3D" id="3.10.350.10">
    <property type="entry name" value="LysM domain"/>
    <property type="match status" value="3"/>
</dbReference>
<dbReference type="SUPFAM" id="SSF54106">
    <property type="entry name" value="LysM domain"/>
    <property type="match status" value="3"/>
</dbReference>
<gene>
    <name evidence="9" type="ORF">VF724_00870</name>
</gene>
<evidence type="ECO:0000256" key="6">
    <source>
        <dbReference type="ARBA" id="ARBA00022807"/>
    </source>
</evidence>
<evidence type="ECO:0000256" key="1">
    <source>
        <dbReference type="ARBA" id="ARBA00007074"/>
    </source>
</evidence>
<evidence type="ECO:0000313" key="10">
    <source>
        <dbReference type="Proteomes" id="UP001310386"/>
    </source>
</evidence>
<dbReference type="InterPro" id="IPR018392">
    <property type="entry name" value="LysM"/>
</dbReference>
<keyword evidence="4" id="KW-0677">Repeat</keyword>
<dbReference type="PROSITE" id="PS51782">
    <property type="entry name" value="LYSM"/>
    <property type="match status" value="3"/>
</dbReference>
<dbReference type="Pfam" id="PF01476">
    <property type="entry name" value="LysM"/>
    <property type="match status" value="3"/>
</dbReference>
<reference evidence="9" key="1">
    <citation type="submission" date="2023-12" db="EMBL/GenBank/DDBJ databases">
        <title>Fervidustalea candida gen. nov., sp. nov., a novel member of the family Paenibacillaceae isolated from a geothermal area.</title>
        <authorList>
            <person name="Li W.-J."/>
            <person name="Jiao J.-Y."/>
            <person name="Chen Y."/>
        </authorList>
    </citation>
    <scope>NUCLEOTIDE SEQUENCE</scope>
    <source>
        <strain evidence="9">SYSU GA230002</strain>
    </source>
</reference>
<sequence>MKVDKSSWSFFSRSKKTNDVRKFPIGAFSLGARKLGGLLIAVALLLQLGAEPVLAEAPSSLMGQRLIDSGQKYIGTPYQFGANPDQTATFDCSSFTRRVFLENGMTLPRTSSDQYQLGTAVNLDQAQIGDLLFFQNPANPGVADHVGIYQGNLIMLNATVSKGVKSTDISTDYWMSRLIGVKRVLPKMVQVRYGDTLWKISIANNVSISQLMNWNKLAPDFLVPGQLLFISNPDLTAKSGSNPGKIHIVQPGDLLWKIALTYNVTVDNLRTWNQLTGDMIYPGQALYLQAPSEPYTVQPGDTLWLISQKKGVSVAKIKEAAHLSSDFIYPGQILPIPLI</sequence>
<name>A0ABU5ZCG6_9BACL</name>
<dbReference type="CDD" id="cd00118">
    <property type="entry name" value="LysM"/>
    <property type="match status" value="3"/>
</dbReference>
<evidence type="ECO:0000313" key="9">
    <source>
        <dbReference type="EMBL" id="MEB3100209.1"/>
    </source>
</evidence>
<comment type="similarity">
    <text evidence="1">Belongs to the peptidase C40 family.</text>
</comment>
<keyword evidence="2" id="KW-0645">Protease</keyword>
<comment type="caution">
    <text evidence="9">The sequence shown here is derived from an EMBL/GenBank/DDBJ whole genome shotgun (WGS) entry which is preliminary data.</text>
</comment>
<accession>A0ABU5ZCG6</accession>
<evidence type="ECO:0000259" key="8">
    <source>
        <dbReference type="PROSITE" id="PS51935"/>
    </source>
</evidence>
<dbReference type="Proteomes" id="UP001310386">
    <property type="component" value="Unassembled WGS sequence"/>
</dbReference>
<evidence type="ECO:0000256" key="2">
    <source>
        <dbReference type="ARBA" id="ARBA00022670"/>
    </source>
</evidence>
<keyword evidence="10" id="KW-1185">Reference proteome</keyword>
<protein>
    <submittedName>
        <fullName evidence="9">LysM peptidoglycan-binding domain-containing protein</fullName>
    </submittedName>
</protein>
<dbReference type="SUPFAM" id="SSF54001">
    <property type="entry name" value="Cysteine proteinases"/>
    <property type="match status" value="1"/>
</dbReference>
<evidence type="ECO:0000259" key="7">
    <source>
        <dbReference type="PROSITE" id="PS51782"/>
    </source>
</evidence>
<dbReference type="InterPro" id="IPR000064">
    <property type="entry name" value="NLP_P60_dom"/>
</dbReference>
<keyword evidence="3" id="KW-0732">Signal</keyword>
<evidence type="ECO:0000256" key="5">
    <source>
        <dbReference type="ARBA" id="ARBA00022801"/>
    </source>
</evidence>
<feature type="domain" description="NlpC/P60" evidence="8">
    <location>
        <begin position="60"/>
        <end position="185"/>
    </location>
</feature>
<organism evidence="9 10">
    <name type="scientific">Ferviditalea candida</name>
    <dbReference type="NCBI Taxonomy" id="3108399"/>
    <lineage>
        <taxon>Bacteria</taxon>
        <taxon>Bacillati</taxon>
        <taxon>Bacillota</taxon>
        <taxon>Bacilli</taxon>
        <taxon>Bacillales</taxon>
        <taxon>Paenibacillaceae</taxon>
        <taxon>Ferviditalea</taxon>
    </lineage>
</organism>